<feature type="region of interest" description="Disordered" evidence="16">
    <location>
        <begin position="230"/>
        <end position="307"/>
    </location>
</feature>
<dbReference type="Proteomes" id="UP000472265">
    <property type="component" value="Chromosome 14"/>
</dbReference>
<dbReference type="Gene3D" id="2.30.30.1020">
    <property type="entry name" value="CCR4-NOT complex subunit 2/3/5, C-terminal domain"/>
    <property type="match status" value="1"/>
</dbReference>
<organism evidence="18 19">
    <name type="scientific">Sparus aurata</name>
    <name type="common">Gilthead sea bream</name>
    <dbReference type="NCBI Taxonomy" id="8175"/>
    <lineage>
        <taxon>Eukaryota</taxon>
        <taxon>Metazoa</taxon>
        <taxon>Chordata</taxon>
        <taxon>Craniata</taxon>
        <taxon>Vertebrata</taxon>
        <taxon>Euteleostomi</taxon>
        <taxon>Actinopterygii</taxon>
        <taxon>Neopterygii</taxon>
        <taxon>Teleostei</taxon>
        <taxon>Neoteleostei</taxon>
        <taxon>Acanthomorphata</taxon>
        <taxon>Eupercaria</taxon>
        <taxon>Spariformes</taxon>
        <taxon>Sparidae</taxon>
        <taxon>Sparus</taxon>
    </lineage>
</organism>
<feature type="compositionally biased region" description="Polar residues" evidence="16">
    <location>
        <begin position="253"/>
        <end position="281"/>
    </location>
</feature>
<keyword evidence="8" id="KW-0810">Translation regulation</keyword>
<evidence type="ECO:0000313" key="19">
    <source>
        <dbReference type="Proteomes" id="UP000472265"/>
    </source>
</evidence>
<dbReference type="Pfam" id="PF04153">
    <property type="entry name" value="NOT2_3_5_C"/>
    <property type="match status" value="1"/>
</dbReference>
<dbReference type="GO" id="GO:2000036">
    <property type="term" value="P:regulation of stem cell population maintenance"/>
    <property type="evidence" value="ECO:0007669"/>
    <property type="project" value="UniProtKB-ARBA"/>
</dbReference>
<comment type="subcellular location">
    <subcellularLocation>
        <location evidence="2">Cytoplasm</location>
    </subcellularLocation>
    <subcellularLocation>
        <location evidence="1">Nucleus</location>
    </subcellularLocation>
</comment>
<comment type="subunit">
    <text evidence="13">Component of the CCR4-NOT complex; distinct complexes seem to exist that differ in the participation of probably mutually exclusive catalytic subunits. In the complex interacts directly with CNOT3. Interacts with NCOR1, NCOR2. HDAC3 and GPS2.</text>
</comment>
<keyword evidence="19" id="KW-1185">Reference proteome</keyword>
<proteinExistence type="inferred from homology"/>
<evidence type="ECO:0000256" key="8">
    <source>
        <dbReference type="ARBA" id="ARBA00022845"/>
    </source>
</evidence>
<evidence type="ECO:0000256" key="16">
    <source>
        <dbReference type="SAM" id="MobiDB-lite"/>
    </source>
</evidence>
<keyword evidence="11" id="KW-0804">Transcription</keyword>
<dbReference type="GO" id="GO:0005634">
    <property type="term" value="C:nucleus"/>
    <property type="evidence" value="ECO:0007669"/>
    <property type="project" value="UniProtKB-SubCell"/>
</dbReference>
<evidence type="ECO:0000256" key="15">
    <source>
        <dbReference type="ARBA" id="ARBA00083550"/>
    </source>
</evidence>
<evidence type="ECO:0000256" key="7">
    <source>
        <dbReference type="ARBA" id="ARBA00022553"/>
    </source>
</evidence>
<feature type="compositionally biased region" description="Polar residues" evidence="16">
    <location>
        <begin position="291"/>
        <end position="301"/>
    </location>
</feature>
<evidence type="ECO:0000256" key="5">
    <source>
        <dbReference type="ARBA" id="ARBA00022490"/>
    </source>
</evidence>
<dbReference type="GO" id="GO:0030015">
    <property type="term" value="C:CCR4-NOT core complex"/>
    <property type="evidence" value="ECO:0007669"/>
    <property type="project" value="InterPro"/>
</dbReference>
<keyword evidence="12" id="KW-0539">Nucleus</keyword>
<keyword evidence="9" id="KW-0805">Transcription regulation</keyword>
<evidence type="ECO:0000256" key="11">
    <source>
        <dbReference type="ARBA" id="ARBA00023163"/>
    </source>
</evidence>
<dbReference type="Ensembl" id="ENSSAUT00010040944.1">
    <property type="protein sequence ID" value="ENSSAUP00010038844.1"/>
    <property type="gene ID" value="ENSSAUG00010015687.1"/>
</dbReference>
<feature type="region of interest" description="Disordered" evidence="16">
    <location>
        <begin position="95"/>
        <end position="121"/>
    </location>
</feature>
<keyword evidence="6" id="KW-0678">Repressor</keyword>
<evidence type="ECO:0000256" key="9">
    <source>
        <dbReference type="ARBA" id="ARBA00023015"/>
    </source>
</evidence>
<sequence>MFGANRKKFMEGGVESDYADDSSLYYTQQSMFPPHRADKDVSGSQSSSSGLLMSFLSLGILPMSSRSVMNHSQQVGGPTGQSAGMVGGVGVGGERGGAGGVGAGRSSSMGSPSRSSPSIIGMPKQQQARQPFTINSMSGFGVNRNPGFNMNNSLSNNIFNGTDGSENVTGLDLSDFPALADRSRRDGGSNPTPLLNPLAGRAPYVYLCCCRGCASLTPLSSILPVGMVTKPSSEQSQDFSIHNEDFPALPGPNYQTKDPTSTNEDSKTNLNSSGKPASNSDGPKFPGDKSSAPSNNNQQKKGIQVLPDGRVTNIPVGMVTDQFGMIGLLTFIRAAETDPGMVHLALGSDLTTLGLNLNSPENLYPKFASPWASAPCRPQDIDFHVPSEYLTNIHIRDKLAAIKLSRYGEDLLFYLYYMNGGDLLQLLAAVELFNRDWRYHKEERVWITRAPGMEPTLKTNAYERGTYYFFDCLNWRKVAKEFHLEYDKLEERPHVPSTFNYNPAQQAF</sequence>
<keyword evidence="5" id="KW-0963">Cytoplasm</keyword>
<evidence type="ECO:0000256" key="1">
    <source>
        <dbReference type="ARBA" id="ARBA00004123"/>
    </source>
</evidence>
<dbReference type="InterPro" id="IPR038635">
    <property type="entry name" value="CCR4-NOT_su2/3/5_C_sf"/>
</dbReference>
<name>A0A671WIB5_SPAAU</name>
<keyword evidence="10" id="KW-0943">RNA-mediated gene silencing</keyword>
<evidence type="ECO:0000256" key="13">
    <source>
        <dbReference type="ARBA" id="ARBA00064045"/>
    </source>
</evidence>
<reference evidence="18" key="1">
    <citation type="submission" date="2021-04" db="EMBL/GenBank/DDBJ databases">
        <authorList>
            <consortium name="Wellcome Sanger Institute Data Sharing"/>
        </authorList>
    </citation>
    <scope>NUCLEOTIDE SEQUENCE [LARGE SCALE GENOMIC DNA]</scope>
</reference>
<feature type="domain" description="NOT2/NOT3/NOT5 C-terminal" evidence="17">
    <location>
        <begin position="365"/>
        <end position="489"/>
    </location>
</feature>
<evidence type="ECO:0000256" key="2">
    <source>
        <dbReference type="ARBA" id="ARBA00004496"/>
    </source>
</evidence>
<dbReference type="GO" id="GO:0006417">
    <property type="term" value="P:regulation of translation"/>
    <property type="evidence" value="ECO:0007669"/>
    <property type="project" value="UniProtKB-KW"/>
</dbReference>
<reference evidence="18" key="2">
    <citation type="submission" date="2025-08" db="UniProtKB">
        <authorList>
            <consortium name="Ensembl"/>
        </authorList>
    </citation>
    <scope>IDENTIFICATION</scope>
</reference>
<evidence type="ECO:0000259" key="17">
    <source>
        <dbReference type="Pfam" id="PF04153"/>
    </source>
</evidence>
<protein>
    <recommendedName>
        <fullName evidence="14">CCR4-NOT transcription complex subunit 2</fullName>
    </recommendedName>
    <alternativeName>
        <fullName evidence="15">CCR4-associated factor 2</fullName>
    </alternativeName>
</protein>
<evidence type="ECO:0000256" key="14">
    <source>
        <dbReference type="ARBA" id="ARBA00071434"/>
    </source>
</evidence>
<feature type="compositionally biased region" description="Low complexity" evidence="16">
    <location>
        <begin position="104"/>
        <end position="121"/>
    </location>
</feature>
<evidence type="ECO:0000256" key="4">
    <source>
        <dbReference type="ARBA" id="ARBA00022473"/>
    </source>
</evidence>
<dbReference type="FunFam" id="2.30.30.1020:FF:000001">
    <property type="entry name" value="Putative CCR4-NOT transcription complex subunit 2"/>
    <property type="match status" value="1"/>
</dbReference>
<gene>
    <name evidence="18" type="primary">CNOT2</name>
</gene>
<evidence type="ECO:0000256" key="10">
    <source>
        <dbReference type="ARBA" id="ARBA00023158"/>
    </source>
</evidence>
<dbReference type="GO" id="GO:0031047">
    <property type="term" value="P:regulatory ncRNA-mediated gene silencing"/>
    <property type="evidence" value="ECO:0007669"/>
    <property type="project" value="UniProtKB-KW"/>
</dbReference>
<dbReference type="PANTHER" id="PTHR23326">
    <property type="entry name" value="CCR4 NOT-RELATED"/>
    <property type="match status" value="1"/>
</dbReference>
<keyword evidence="4" id="KW-0217">Developmental protein</keyword>
<dbReference type="GeneTree" id="ENSGT00390000001285"/>
<dbReference type="GO" id="GO:0006355">
    <property type="term" value="P:regulation of DNA-templated transcription"/>
    <property type="evidence" value="ECO:0007669"/>
    <property type="project" value="InterPro"/>
</dbReference>
<dbReference type="AlphaFoldDB" id="A0A671WIB5"/>
<evidence type="ECO:0000256" key="6">
    <source>
        <dbReference type="ARBA" id="ARBA00022491"/>
    </source>
</evidence>
<evidence type="ECO:0000256" key="12">
    <source>
        <dbReference type="ARBA" id="ARBA00023242"/>
    </source>
</evidence>
<evidence type="ECO:0000313" key="18">
    <source>
        <dbReference type="Ensembl" id="ENSSAUP00010038844.1"/>
    </source>
</evidence>
<keyword evidence="7" id="KW-0597">Phosphoprotein</keyword>
<dbReference type="InterPro" id="IPR007282">
    <property type="entry name" value="NOT2/3/5_C"/>
</dbReference>
<dbReference type="InterPro" id="IPR040168">
    <property type="entry name" value="Not2/3/5"/>
</dbReference>
<reference evidence="18" key="3">
    <citation type="submission" date="2025-09" db="UniProtKB">
        <authorList>
            <consortium name="Ensembl"/>
        </authorList>
    </citation>
    <scope>IDENTIFICATION</scope>
</reference>
<dbReference type="GO" id="GO:0005829">
    <property type="term" value="C:cytosol"/>
    <property type="evidence" value="ECO:0007669"/>
    <property type="project" value="UniProtKB-ARBA"/>
</dbReference>
<feature type="compositionally biased region" description="Polar residues" evidence="16">
    <location>
        <begin position="230"/>
        <end position="240"/>
    </location>
</feature>
<evidence type="ECO:0000256" key="3">
    <source>
        <dbReference type="ARBA" id="ARBA00007682"/>
    </source>
</evidence>
<comment type="similarity">
    <text evidence="3">Belongs to the CNOT2/3/5 family.</text>
</comment>
<accession>A0A671WIB5</accession>